<proteinExistence type="predicted"/>
<dbReference type="Proteomes" id="UP000017836">
    <property type="component" value="Unassembled WGS sequence"/>
</dbReference>
<sequence length="76" mass="8612">MADVRYEYLIMYMYRIQDIFPSELLLQGIEPPNDIVKGFGFPVFESWLPQVVMPRQLGILPPAGRASSPAPTSKDI</sequence>
<organism evidence="1 2">
    <name type="scientific">Amborella trichopoda</name>
    <dbReference type="NCBI Taxonomy" id="13333"/>
    <lineage>
        <taxon>Eukaryota</taxon>
        <taxon>Viridiplantae</taxon>
        <taxon>Streptophyta</taxon>
        <taxon>Embryophyta</taxon>
        <taxon>Tracheophyta</taxon>
        <taxon>Spermatophyta</taxon>
        <taxon>Magnoliopsida</taxon>
        <taxon>Amborellales</taxon>
        <taxon>Amborellaceae</taxon>
        <taxon>Amborella</taxon>
    </lineage>
</organism>
<keyword evidence="2" id="KW-1185">Reference proteome</keyword>
<evidence type="ECO:0000313" key="1">
    <source>
        <dbReference type="EMBL" id="ERN03497.1"/>
    </source>
</evidence>
<dbReference type="EMBL" id="KI394358">
    <property type="protein sequence ID" value="ERN03497.1"/>
    <property type="molecule type" value="Genomic_DNA"/>
</dbReference>
<name>W1P0X9_AMBTC</name>
<accession>W1P0X9</accession>
<evidence type="ECO:0000313" key="2">
    <source>
        <dbReference type="Proteomes" id="UP000017836"/>
    </source>
</evidence>
<protein>
    <submittedName>
        <fullName evidence="1">Uncharacterized protein</fullName>
    </submittedName>
</protein>
<gene>
    <name evidence="1" type="ORF">AMTR_s00003p00269820</name>
</gene>
<reference evidence="2" key="1">
    <citation type="journal article" date="2013" name="Science">
        <title>The Amborella genome and the evolution of flowering plants.</title>
        <authorList>
            <consortium name="Amborella Genome Project"/>
        </authorList>
    </citation>
    <scope>NUCLEOTIDE SEQUENCE [LARGE SCALE GENOMIC DNA]</scope>
</reference>
<dbReference type="AlphaFoldDB" id="W1P0X9"/>
<dbReference type="Gramene" id="ERN03497">
    <property type="protein sequence ID" value="ERN03497"/>
    <property type="gene ID" value="AMTR_s00003p00269820"/>
</dbReference>
<dbReference type="HOGENOM" id="CLU_2657745_0_0_1"/>